<dbReference type="RefSeq" id="WP_177324198.1">
    <property type="nucleotide sequence ID" value="NZ_FONR01000013.1"/>
</dbReference>
<feature type="transmembrane region" description="Helical" evidence="1">
    <location>
        <begin position="6"/>
        <end position="27"/>
    </location>
</feature>
<reference evidence="2 3" key="1">
    <citation type="submission" date="2016-10" db="EMBL/GenBank/DDBJ databases">
        <authorList>
            <person name="de Groot N.N."/>
        </authorList>
    </citation>
    <scope>NUCLEOTIDE SEQUENCE [LARGE SCALE GENOMIC DNA]</scope>
    <source>
        <strain evidence="2 3">OK461</strain>
    </source>
</reference>
<accession>A0A1I2MP93</accession>
<dbReference type="AlphaFoldDB" id="A0A1I2MP93"/>
<keyword evidence="1" id="KW-0472">Membrane</keyword>
<evidence type="ECO:0000256" key="1">
    <source>
        <dbReference type="SAM" id="Phobius"/>
    </source>
</evidence>
<name>A0A1I2MP93_9ACTN</name>
<keyword evidence="1" id="KW-0812">Transmembrane</keyword>
<evidence type="ECO:0000313" key="2">
    <source>
        <dbReference type="EMBL" id="SFF90951.1"/>
    </source>
</evidence>
<dbReference type="PROSITE" id="PS51257">
    <property type="entry name" value="PROKAR_LIPOPROTEIN"/>
    <property type="match status" value="1"/>
</dbReference>
<organism evidence="2 3">
    <name type="scientific">Streptomyces mirabilis</name>
    <dbReference type="NCBI Taxonomy" id="68239"/>
    <lineage>
        <taxon>Bacteria</taxon>
        <taxon>Bacillati</taxon>
        <taxon>Actinomycetota</taxon>
        <taxon>Actinomycetes</taxon>
        <taxon>Kitasatosporales</taxon>
        <taxon>Streptomycetaceae</taxon>
        <taxon>Streptomyces</taxon>
    </lineage>
</organism>
<dbReference type="Proteomes" id="UP000181942">
    <property type="component" value="Unassembled WGS sequence"/>
</dbReference>
<protein>
    <submittedName>
        <fullName evidence="2">Uncharacterized protein</fullName>
    </submittedName>
</protein>
<proteinExistence type="predicted"/>
<gene>
    <name evidence="2" type="ORF">SAMN02787118_113165</name>
</gene>
<dbReference type="EMBL" id="FONR01000013">
    <property type="protein sequence ID" value="SFF90951.1"/>
    <property type="molecule type" value="Genomic_DNA"/>
</dbReference>
<evidence type="ECO:0000313" key="3">
    <source>
        <dbReference type="Proteomes" id="UP000181942"/>
    </source>
</evidence>
<keyword evidence="1" id="KW-1133">Transmembrane helix</keyword>
<sequence>MKITTYAVAVVAALLLPVLIAVLVACLSPNADQRGDAYRVLARICSTVEKVFRRRA</sequence>